<reference evidence="2 3" key="1">
    <citation type="submission" date="2024-02" db="EMBL/GenBank/DDBJ databases">
        <title>The whole genome sequence of five bacterial samples isolated from Abu Dhabi Sabkha-shore region.</title>
        <authorList>
            <person name="Sudalaimuthuasari N."/>
            <person name="Sarfraz B."/>
            <person name="Tuyisabe J.D."/>
            <person name="Mugisha Ntwali L.D.M."/>
            <person name="Ali A.I.A.A."/>
            <person name="Almansoori S.Z.A."/>
            <person name="Alajami H.S.A."/>
            <person name="Almeqbaali A.A.S."/>
            <person name="Kundu B."/>
            <person name="Saeed E.E."/>
            <person name="Sukumarinath V."/>
            <person name="Mishra A.K."/>
            <person name="Hazzouri K.M."/>
            <person name="Almaskari R."/>
            <person name="Sharma A.K."/>
            <person name="Amiri K.M.A."/>
        </authorList>
    </citation>
    <scope>NUCLEOTIDE SEQUENCE [LARGE SCALE GENOMIC DNA]</scope>
    <source>
        <strain evidence="3">kcgeb_sd</strain>
    </source>
</reference>
<protein>
    <recommendedName>
        <fullName evidence="4">Membrane transporter protein</fullName>
    </recommendedName>
</protein>
<feature type="transmembrane region" description="Helical" evidence="1">
    <location>
        <begin position="87"/>
        <end position="105"/>
    </location>
</feature>
<feature type="transmembrane region" description="Helical" evidence="1">
    <location>
        <begin position="12"/>
        <end position="36"/>
    </location>
</feature>
<feature type="transmembrane region" description="Helical" evidence="1">
    <location>
        <begin position="42"/>
        <end position="66"/>
    </location>
</feature>
<feature type="transmembrane region" description="Helical" evidence="1">
    <location>
        <begin position="111"/>
        <end position="132"/>
    </location>
</feature>
<name>A0ABZ2DAE8_9SPHN</name>
<evidence type="ECO:0000256" key="1">
    <source>
        <dbReference type="SAM" id="Phobius"/>
    </source>
</evidence>
<keyword evidence="3" id="KW-1185">Reference proteome</keyword>
<gene>
    <name evidence="2" type="ORF">V5F89_05540</name>
</gene>
<organism evidence="2 3">
    <name type="scientific">Pelagerythrobacter marensis</name>
    <dbReference type="NCBI Taxonomy" id="543877"/>
    <lineage>
        <taxon>Bacteria</taxon>
        <taxon>Pseudomonadati</taxon>
        <taxon>Pseudomonadota</taxon>
        <taxon>Alphaproteobacteria</taxon>
        <taxon>Sphingomonadales</taxon>
        <taxon>Erythrobacteraceae</taxon>
        <taxon>Pelagerythrobacter</taxon>
    </lineage>
</organism>
<proteinExistence type="predicted"/>
<keyword evidence="1" id="KW-1133">Transmembrane helix</keyword>
<evidence type="ECO:0000313" key="2">
    <source>
        <dbReference type="EMBL" id="WWA48363.1"/>
    </source>
</evidence>
<keyword evidence="1" id="KW-0812">Transmembrane</keyword>
<accession>A0ABZ2DAE8</accession>
<dbReference type="EMBL" id="CP144918">
    <property type="protein sequence ID" value="WWA48363.1"/>
    <property type="molecule type" value="Genomic_DNA"/>
</dbReference>
<evidence type="ECO:0008006" key="4">
    <source>
        <dbReference type="Google" id="ProtNLM"/>
    </source>
</evidence>
<dbReference type="Proteomes" id="UP001335183">
    <property type="component" value="Chromosome"/>
</dbReference>
<dbReference type="RefSeq" id="WP_338447246.1">
    <property type="nucleotide sequence ID" value="NZ_CP144918.1"/>
</dbReference>
<keyword evidence="1" id="KW-0472">Membrane</keyword>
<evidence type="ECO:0000313" key="3">
    <source>
        <dbReference type="Proteomes" id="UP001335183"/>
    </source>
</evidence>
<sequence>MGWGQAFRAMLGPALLTGPALGVVGGLVLIVIALATGDSGTGGGILMVVLVMGAAFGLIVATPAALIAGTPMVRLAASDSRWARWKAWAAAGTGVGGIMGTPFGLSIYESAATLLVAIAFVATLGLLGALMCRRMVDHKISAMNAVDTDIFA</sequence>